<organism evidence="1 2">
    <name type="scientific">Biomphalaria pfeifferi</name>
    <name type="common">Bloodfluke planorb</name>
    <name type="synonym">Freshwater snail</name>
    <dbReference type="NCBI Taxonomy" id="112525"/>
    <lineage>
        <taxon>Eukaryota</taxon>
        <taxon>Metazoa</taxon>
        <taxon>Spiralia</taxon>
        <taxon>Lophotrochozoa</taxon>
        <taxon>Mollusca</taxon>
        <taxon>Gastropoda</taxon>
        <taxon>Heterobranchia</taxon>
        <taxon>Euthyneura</taxon>
        <taxon>Panpulmonata</taxon>
        <taxon>Hygrophila</taxon>
        <taxon>Lymnaeoidea</taxon>
        <taxon>Planorbidae</taxon>
        <taxon>Biomphalaria</taxon>
    </lineage>
</organism>
<evidence type="ECO:0000313" key="2">
    <source>
        <dbReference type="Proteomes" id="UP001233172"/>
    </source>
</evidence>
<proteinExistence type="predicted"/>
<reference evidence="1" key="2">
    <citation type="submission" date="2023-04" db="EMBL/GenBank/DDBJ databases">
        <authorList>
            <person name="Bu L."/>
            <person name="Lu L."/>
            <person name="Laidemitt M.R."/>
            <person name="Zhang S.M."/>
            <person name="Mutuku M."/>
            <person name="Mkoji G."/>
            <person name="Steinauer M."/>
            <person name="Loker E.S."/>
        </authorList>
    </citation>
    <scope>NUCLEOTIDE SEQUENCE</scope>
    <source>
        <strain evidence="1">KasaAsao</strain>
        <tissue evidence="1">Whole Snail</tissue>
    </source>
</reference>
<keyword evidence="2" id="KW-1185">Reference proteome</keyword>
<dbReference type="AlphaFoldDB" id="A0AAD8BXN6"/>
<accession>A0AAD8BXN6</accession>
<name>A0AAD8BXN6_BIOPF</name>
<reference evidence="1" key="1">
    <citation type="journal article" date="2023" name="PLoS Negl. Trop. Dis.">
        <title>A genome sequence for Biomphalaria pfeifferi, the major vector snail for the human-infecting parasite Schistosoma mansoni.</title>
        <authorList>
            <person name="Bu L."/>
            <person name="Lu L."/>
            <person name="Laidemitt M.R."/>
            <person name="Zhang S.M."/>
            <person name="Mutuku M."/>
            <person name="Mkoji G."/>
            <person name="Steinauer M."/>
            <person name="Loker E.S."/>
        </authorList>
    </citation>
    <scope>NUCLEOTIDE SEQUENCE</scope>
    <source>
        <strain evidence="1">KasaAsao</strain>
    </source>
</reference>
<sequence length="49" mass="5714">MPEQWLKKQYACESLYDSELYTVCDYGNLDELYSGVEEICLAEYKAPVI</sequence>
<protein>
    <submittedName>
        <fullName evidence="1">Uncharacterized protein</fullName>
    </submittedName>
</protein>
<feature type="non-terminal residue" evidence="1">
    <location>
        <position position="49"/>
    </location>
</feature>
<comment type="caution">
    <text evidence="1">The sequence shown here is derived from an EMBL/GenBank/DDBJ whole genome shotgun (WGS) entry which is preliminary data.</text>
</comment>
<dbReference type="Proteomes" id="UP001233172">
    <property type="component" value="Unassembled WGS sequence"/>
</dbReference>
<dbReference type="EMBL" id="JASAOG010000024">
    <property type="protein sequence ID" value="KAK0062789.1"/>
    <property type="molecule type" value="Genomic_DNA"/>
</dbReference>
<evidence type="ECO:0000313" key="1">
    <source>
        <dbReference type="EMBL" id="KAK0062789.1"/>
    </source>
</evidence>
<feature type="non-terminal residue" evidence="1">
    <location>
        <position position="1"/>
    </location>
</feature>
<gene>
    <name evidence="1" type="ORF">Bpfe_007994</name>
</gene>